<organism evidence="3 4">
    <name type="scientific">Carex littledalei</name>
    <dbReference type="NCBI Taxonomy" id="544730"/>
    <lineage>
        <taxon>Eukaryota</taxon>
        <taxon>Viridiplantae</taxon>
        <taxon>Streptophyta</taxon>
        <taxon>Embryophyta</taxon>
        <taxon>Tracheophyta</taxon>
        <taxon>Spermatophyta</taxon>
        <taxon>Magnoliopsida</taxon>
        <taxon>Liliopsida</taxon>
        <taxon>Poales</taxon>
        <taxon>Cyperaceae</taxon>
        <taxon>Cyperoideae</taxon>
        <taxon>Cariceae</taxon>
        <taxon>Carex</taxon>
        <taxon>Carex subgen. Euthyceras</taxon>
    </lineage>
</organism>
<dbReference type="InterPro" id="IPR023213">
    <property type="entry name" value="CAT-like_dom_sf"/>
</dbReference>
<dbReference type="GO" id="GO:0016747">
    <property type="term" value="F:acyltransferase activity, transferring groups other than amino-acyl groups"/>
    <property type="evidence" value="ECO:0007669"/>
    <property type="project" value="UniProtKB-ARBA"/>
</dbReference>
<dbReference type="Gene3D" id="3.30.559.10">
    <property type="entry name" value="Chloramphenicol acetyltransferase-like domain"/>
    <property type="match status" value="2"/>
</dbReference>
<dbReference type="OrthoDB" id="1862401at2759"/>
<keyword evidence="2" id="KW-0012">Acyltransferase</keyword>
<evidence type="ECO:0000313" key="4">
    <source>
        <dbReference type="Proteomes" id="UP000623129"/>
    </source>
</evidence>
<dbReference type="Proteomes" id="UP000623129">
    <property type="component" value="Unassembled WGS sequence"/>
</dbReference>
<name>A0A833VER4_9POAL</name>
<gene>
    <name evidence="3" type="ORF">FCM35_KLT19348</name>
</gene>
<keyword evidence="4" id="KW-1185">Reference proteome</keyword>
<evidence type="ECO:0000256" key="1">
    <source>
        <dbReference type="ARBA" id="ARBA00022679"/>
    </source>
</evidence>
<evidence type="ECO:0000256" key="2">
    <source>
        <dbReference type="ARBA" id="ARBA00023315"/>
    </source>
</evidence>
<evidence type="ECO:0000313" key="3">
    <source>
        <dbReference type="EMBL" id="KAF3336762.1"/>
    </source>
</evidence>
<protein>
    <submittedName>
        <fullName evidence="3">Malonyl-coenzyme A:anthocyanin 3-O-glucoside-6''-O-malonyltransferase-like protein</fullName>
    </submittedName>
</protein>
<proteinExistence type="predicted"/>
<comment type="caution">
    <text evidence="3">The sequence shown here is derived from an EMBL/GenBank/DDBJ whole genome shotgun (WGS) entry which is preliminary data.</text>
</comment>
<dbReference type="Pfam" id="PF02458">
    <property type="entry name" value="Transferase"/>
    <property type="match status" value="1"/>
</dbReference>
<dbReference type="InterPro" id="IPR051504">
    <property type="entry name" value="Plant_metabolite_acyltrans"/>
</dbReference>
<accession>A0A833VER4</accession>
<reference evidence="3" key="1">
    <citation type="submission" date="2020-01" db="EMBL/GenBank/DDBJ databases">
        <title>Genome sequence of Kobresia littledalei, the first chromosome-level genome in the family Cyperaceae.</title>
        <authorList>
            <person name="Qu G."/>
        </authorList>
    </citation>
    <scope>NUCLEOTIDE SEQUENCE</scope>
    <source>
        <strain evidence="3">C.B.Clarke</strain>
        <tissue evidence="3">Leaf</tissue>
    </source>
</reference>
<keyword evidence="1 3" id="KW-0808">Transferase</keyword>
<dbReference type="AlphaFoldDB" id="A0A833VER4"/>
<dbReference type="PANTHER" id="PTHR31625">
    <property type="match status" value="1"/>
</dbReference>
<sequence length="452" mass="50607">MAPSPPKIIESCQISPPTGSVPETSIPLTFFDVRWLNFAPVERLFFYSFQDSTSHFTSSCLPALKSSLSLALQSFFPLAGNIRLAPETTNKYEIHYVDSDSVLFTVVESDQYDELFGDHPREISKLKELVPRLSKNESDERQPVLAIQVTLFPYHGLVIGTSVHHSACDGSGFVTFMCTWATICCTSNSKVIPAPTPVRVEFDRSIIHVPDSIYTTALNGTSTNFNLNNSQPDHQMFIASYKLNRERIQLLQQVLLREAEKRNVTVRCSTVVVTYAFVWVGYVKAKSTISENEDAHCVFAIDHRQWFQPPVPESYFGNCIGPGIVRAKVKDLVGPNGFFEACQAIGKVFDEAKRVGIQNAKDWRKAVLEIASKKPFGSSGSHRFKVYDVDFGWGKPSKVDIVSISYSGAMAVAQSREEEGGVEIGLYFTQRETDMFTNYFEEGLRYMSTLSN</sequence>
<dbReference type="EMBL" id="SWLB01000007">
    <property type="protein sequence ID" value="KAF3336762.1"/>
    <property type="molecule type" value="Genomic_DNA"/>
</dbReference>